<evidence type="ECO:0000256" key="7">
    <source>
        <dbReference type="ARBA" id="ARBA00023180"/>
    </source>
</evidence>
<keyword evidence="4" id="KW-0677">Repeat</keyword>
<dbReference type="PANTHER" id="PTHR22702:SF1">
    <property type="entry name" value="PROTEASE-ASSOCIATED DOMAIN-CONTAINING PROTEIN 1"/>
    <property type="match status" value="1"/>
</dbReference>
<keyword evidence="2" id="KW-0812">Transmembrane</keyword>
<evidence type="ECO:0000256" key="4">
    <source>
        <dbReference type="ARBA" id="ARBA00022737"/>
    </source>
</evidence>
<evidence type="ECO:0000256" key="8">
    <source>
        <dbReference type="ARBA" id="ARBA00037847"/>
    </source>
</evidence>
<feature type="chain" id="PRO_5002533627" description="Vacuolar sorting receptor thioredoxin-like domain-containing protein" evidence="9">
    <location>
        <begin position="25"/>
        <end position="319"/>
    </location>
</feature>
<dbReference type="GO" id="GO:0012505">
    <property type="term" value="C:endomembrane system"/>
    <property type="evidence" value="ECO:0007669"/>
    <property type="project" value="UniProtKB-SubCell"/>
</dbReference>
<evidence type="ECO:0000256" key="1">
    <source>
        <dbReference type="ARBA" id="ARBA00004479"/>
    </source>
</evidence>
<dbReference type="SUPFAM" id="SSF52833">
    <property type="entry name" value="Thioredoxin-like"/>
    <property type="match status" value="1"/>
</dbReference>
<evidence type="ECO:0000313" key="11">
    <source>
        <dbReference type="EMBL" id="KKQ71196.1"/>
    </source>
</evidence>
<feature type="domain" description="Vacuolar sorting receptor thioredoxin-like" evidence="10">
    <location>
        <begin position="178"/>
        <end position="293"/>
    </location>
</feature>
<dbReference type="Proteomes" id="UP000034022">
    <property type="component" value="Unassembled WGS sequence"/>
</dbReference>
<comment type="subcellular location">
    <subcellularLocation>
        <location evidence="8">Endomembrane system</location>
        <topology evidence="8">Single-pass membrane protein</topology>
    </subcellularLocation>
    <subcellularLocation>
        <location evidence="1">Membrane</location>
        <topology evidence="1">Single-pass type I membrane protein</topology>
    </subcellularLocation>
</comment>
<gene>
    <name evidence="11" type="ORF">US91_C0001G0123</name>
</gene>
<evidence type="ECO:0000313" key="12">
    <source>
        <dbReference type="Proteomes" id="UP000034022"/>
    </source>
</evidence>
<dbReference type="Gene3D" id="3.40.30.10">
    <property type="entry name" value="Glutaredoxin"/>
    <property type="match status" value="1"/>
</dbReference>
<keyword evidence="6" id="KW-0472">Membrane</keyword>
<comment type="caution">
    <text evidence="11">The sequence shown here is derived from an EMBL/GenBank/DDBJ whole genome shotgun (WGS) entry which is preliminary data.</text>
</comment>
<evidence type="ECO:0000259" key="10">
    <source>
        <dbReference type="Pfam" id="PF25011"/>
    </source>
</evidence>
<dbReference type="PANTHER" id="PTHR22702">
    <property type="entry name" value="PROTEASE-ASSOCIATED DOMAIN-CONTAINING PROTEIN"/>
    <property type="match status" value="1"/>
</dbReference>
<evidence type="ECO:0000256" key="5">
    <source>
        <dbReference type="ARBA" id="ARBA00022989"/>
    </source>
</evidence>
<dbReference type="Pfam" id="PF25011">
    <property type="entry name" value="VSR_TRX"/>
    <property type="match status" value="1"/>
</dbReference>
<dbReference type="InterPro" id="IPR036249">
    <property type="entry name" value="Thioredoxin-like_sf"/>
</dbReference>
<feature type="signal peptide" evidence="9">
    <location>
        <begin position="1"/>
        <end position="24"/>
    </location>
</feature>
<name>A0A0G0N255_9BACT</name>
<keyword evidence="5" id="KW-1133">Transmembrane helix</keyword>
<dbReference type="InterPro" id="IPR056858">
    <property type="entry name" value="VSR_TRX"/>
</dbReference>
<dbReference type="EMBL" id="LBUU01000001">
    <property type="protein sequence ID" value="KKQ71196.1"/>
    <property type="molecule type" value="Genomic_DNA"/>
</dbReference>
<evidence type="ECO:0000256" key="2">
    <source>
        <dbReference type="ARBA" id="ARBA00022692"/>
    </source>
</evidence>
<sequence>MKKILFLVLILVFFSAGCSLTSKTKETKALTAEEAKVRVVDFINKNLMQPGSEVSIKEISEENGMYKIIVNISEGQEITSYLTKDGKKFFPQVMDIDEVAAQNAQKKEAGDDSTAANQEIPKQDKATAELFVMAFCPYGVQAEDAMLPVVDLLKGKADINIRFIASIEGDDINQVKSLHGAIEGIEDARQLCVAKNYDNATLWKYVSEINKNCYSIYNQGDDVYKKCWEAAAKTAKVDVGKITKCVSSEGPDLIRAEDAVASANGVSGSPTLIINGVKYNGSRTADGFKNAICSGFTTPPAECSEVLDTTAAAASGGCE</sequence>
<protein>
    <recommendedName>
        <fullName evidence="10">Vacuolar sorting receptor thioredoxin-like domain-containing protein</fullName>
    </recommendedName>
</protein>
<evidence type="ECO:0000256" key="3">
    <source>
        <dbReference type="ARBA" id="ARBA00022729"/>
    </source>
</evidence>
<reference evidence="11 12" key="1">
    <citation type="journal article" date="2015" name="Nature">
        <title>rRNA introns, odd ribosomes, and small enigmatic genomes across a large radiation of phyla.</title>
        <authorList>
            <person name="Brown C.T."/>
            <person name="Hug L.A."/>
            <person name="Thomas B.C."/>
            <person name="Sharon I."/>
            <person name="Castelle C.J."/>
            <person name="Singh A."/>
            <person name="Wilkins M.J."/>
            <person name="Williams K.H."/>
            <person name="Banfield J.F."/>
        </authorList>
    </citation>
    <scope>NUCLEOTIDE SEQUENCE [LARGE SCALE GENOMIC DNA]</scope>
</reference>
<dbReference type="AlphaFoldDB" id="A0A0G0N255"/>
<dbReference type="GO" id="GO:0016020">
    <property type="term" value="C:membrane"/>
    <property type="evidence" value="ECO:0007669"/>
    <property type="project" value="UniProtKB-SubCell"/>
</dbReference>
<keyword evidence="7" id="KW-0325">Glycoprotein</keyword>
<keyword evidence="3 9" id="KW-0732">Signal</keyword>
<organism evidence="11 12">
    <name type="scientific">Candidatus Falkowbacteria bacterium GW2011_GWE1_38_31</name>
    <dbReference type="NCBI Taxonomy" id="1618638"/>
    <lineage>
        <taxon>Bacteria</taxon>
        <taxon>Candidatus Falkowiibacteriota</taxon>
    </lineage>
</organism>
<accession>A0A0G0N255</accession>
<dbReference type="PROSITE" id="PS51257">
    <property type="entry name" value="PROKAR_LIPOPROTEIN"/>
    <property type="match status" value="1"/>
</dbReference>
<evidence type="ECO:0000256" key="6">
    <source>
        <dbReference type="ARBA" id="ARBA00023136"/>
    </source>
</evidence>
<proteinExistence type="predicted"/>
<evidence type="ECO:0000256" key="9">
    <source>
        <dbReference type="SAM" id="SignalP"/>
    </source>
</evidence>